<evidence type="ECO:0000313" key="3">
    <source>
        <dbReference type="Proteomes" id="UP001336835"/>
    </source>
</evidence>
<keyword evidence="1" id="KW-0472">Membrane</keyword>
<dbReference type="EMBL" id="JAZDQT010000003">
    <property type="protein sequence ID" value="MEE1947156.1"/>
    <property type="molecule type" value="Genomic_DNA"/>
</dbReference>
<protein>
    <submittedName>
        <fullName evidence="2">DUF2752 domain-containing protein</fullName>
    </submittedName>
</protein>
<dbReference type="RefSeq" id="WP_330109440.1">
    <property type="nucleotide sequence ID" value="NZ_JAZDQT010000003.1"/>
</dbReference>
<organism evidence="2 3">
    <name type="scientific">Pedobacter albus</name>
    <dbReference type="NCBI Taxonomy" id="3113905"/>
    <lineage>
        <taxon>Bacteria</taxon>
        <taxon>Pseudomonadati</taxon>
        <taxon>Bacteroidota</taxon>
        <taxon>Sphingobacteriia</taxon>
        <taxon>Sphingobacteriales</taxon>
        <taxon>Sphingobacteriaceae</taxon>
        <taxon>Pedobacter</taxon>
    </lineage>
</organism>
<dbReference type="InterPro" id="IPR021215">
    <property type="entry name" value="DUF2752"/>
</dbReference>
<name>A0ABU7ID00_9SPHI</name>
<keyword evidence="1" id="KW-1133">Transmembrane helix</keyword>
<evidence type="ECO:0000256" key="1">
    <source>
        <dbReference type="SAM" id="Phobius"/>
    </source>
</evidence>
<dbReference type="Proteomes" id="UP001336835">
    <property type="component" value="Unassembled WGS sequence"/>
</dbReference>
<keyword evidence="3" id="KW-1185">Reference proteome</keyword>
<sequence>MKNVVGLGLLLLLTEAGGFIHWLERHLLACPFKQTFGIDCPGCGLQRSVLALMKGDVVASFKLYPPTLPILFLVVFTILHLKFDFKNGAFLIKILYIGIALIIVVNYIYKILNHQLI</sequence>
<gene>
    <name evidence="2" type="ORF">VRU48_18665</name>
</gene>
<keyword evidence="1" id="KW-0812">Transmembrane</keyword>
<reference evidence="2 3" key="1">
    <citation type="submission" date="2024-01" db="EMBL/GenBank/DDBJ databases">
        <title>Pedobacter sp. nov., isolated from fresh soil.</title>
        <authorList>
            <person name="Le N.T.T."/>
        </authorList>
    </citation>
    <scope>NUCLEOTIDE SEQUENCE [LARGE SCALE GENOMIC DNA]</scope>
    <source>
        <strain evidence="2 3">KR3-3</strain>
    </source>
</reference>
<dbReference type="Pfam" id="PF10825">
    <property type="entry name" value="DUF2752"/>
    <property type="match status" value="1"/>
</dbReference>
<evidence type="ECO:0000313" key="2">
    <source>
        <dbReference type="EMBL" id="MEE1947156.1"/>
    </source>
</evidence>
<accession>A0ABU7ID00</accession>
<comment type="caution">
    <text evidence="2">The sequence shown here is derived from an EMBL/GenBank/DDBJ whole genome shotgun (WGS) entry which is preliminary data.</text>
</comment>
<feature type="transmembrane region" description="Helical" evidence="1">
    <location>
        <begin position="63"/>
        <end position="83"/>
    </location>
</feature>
<feature type="transmembrane region" description="Helical" evidence="1">
    <location>
        <begin position="90"/>
        <end position="109"/>
    </location>
</feature>
<proteinExistence type="predicted"/>